<dbReference type="InterPro" id="IPR018247">
    <property type="entry name" value="EF_Hand_1_Ca_BS"/>
</dbReference>
<dbReference type="PROSITE" id="PS00018">
    <property type="entry name" value="EF_HAND_1"/>
    <property type="match status" value="1"/>
</dbReference>
<evidence type="ECO:0000313" key="2">
    <source>
        <dbReference type="Proteomes" id="UP000664658"/>
    </source>
</evidence>
<evidence type="ECO:0000313" key="1">
    <source>
        <dbReference type="EMBL" id="MBO1106658.1"/>
    </source>
</evidence>
<evidence type="ECO:0008006" key="3">
    <source>
        <dbReference type="Google" id="ProtNLM"/>
    </source>
</evidence>
<dbReference type="AlphaFoldDB" id="A0A8I1W3J2"/>
<proteinExistence type="predicted"/>
<sequence length="911" mass="102762">MKIVYPMQLAGEGTPKEIASLDEFISQLNKLNSGTFPIGRNRIWHGGVHLSEKGGWHSSGAVRAIADGEIVAYRFATEPAKATRKSEAGEPEHEIDLYTSPSFCLIRHRYEVGEKNKNSLTFYSLYMHIACENSYSAEPERYVVDGNDVSIYKGSAGLQLKSEDKLGVARKGAEVILVDRNNWSERYNLRNEPQIYQLMCYAEPKAGDPELFYIAAKYIKAECKMKPNWLTPPESKPARYTVPNNTWLRKTADSTEESAGVPAGSEVVLLGEQQMVTINGGLTDFRQVQVFKVGSGTVKNSANQVMANASKGSIGWLAKNKFGAALTAESSIPIEFDKVVLRDSNPIAVQAGEVIGHWGEHQVATLSMSGFSIDPDQKAVHFEVFVGEKDKREKQELNDCIQNKAQVTGGQDYLVLNKDKVVTYRLISHKKQLSYEALAKFGPLNTPLAVKKTDIVTHGTQKFVRVRERAAEKDELAGEFVLLASDAELLSQHDWGKLGVKLVDGSNDPDGFLDKEDTEGQEGGIFFSTLYDRLIIDRDNDNVLSGDEIKSALADDDLASKLRQLFIKHESEWIKREKGWPRLEKELAKQPELYKYAMQVHNNMAWVEEAKRIFGGNKMWFIHPAGMMELVNELENENLGCACYRDLTLDELKALKPAIGISDEKLQGYLDEFNSSFNDFGVKTCVEKAHFLAQVFHESGSLYYTKEEGGSTQDYSPWYGRGLIQITFESNYKAYGKYVDEDVTSSADNRDKLTVSPHIVKSAYWYVYVGKPACKIAFASDDLLYSTMLINGGLTHYMDRVKKLNLAINKFGSPSEFVKNSLGEYRFEESKIYNQRIGALAWGIWNDIGTKKYGVSDNPNEALKGYRRFLHLLEVQPFTKSEGNKKWYGRFCRQWRGYVEQRISLLERDYE</sequence>
<dbReference type="Gene3D" id="1.10.530.10">
    <property type="match status" value="1"/>
</dbReference>
<reference evidence="1" key="1">
    <citation type="submission" date="2021-03" db="EMBL/GenBank/DDBJ databases">
        <title>Plesiomonas shigelloides zfcc0051, isolated from zebrafish feces.</title>
        <authorList>
            <person name="Vanderhoek Z."/>
            <person name="Gaulke C."/>
        </authorList>
    </citation>
    <scope>NUCLEOTIDE SEQUENCE</scope>
    <source>
        <strain evidence="1">Zfcc0051</strain>
    </source>
</reference>
<dbReference type="RefSeq" id="WP_207541367.1">
    <property type="nucleotide sequence ID" value="NZ_JAFNAA010000001.1"/>
</dbReference>
<dbReference type="InterPro" id="IPR023346">
    <property type="entry name" value="Lysozyme-like_dom_sf"/>
</dbReference>
<dbReference type="EMBL" id="JAFNAA010000001">
    <property type="protein sequence ID" value="MBO1106658.1"/>
    <property type="molecule type" value="Genomic_DNA"/>
</dbReference>
<organism evidence="1 2">
    <name type="scientific">Plesiomonas shigelloides</name>
    <name type="common">Aeromonas shigelloides</name>
    <dbReference type="NCBI Taxonomy" id="703"/>
    <lineage>
        <taxon>Bacteria</taxon>
        <taxon>Pseudomonadati</taxon>
        <taxon>Pseudomonadota</taxon>
        <taxon>Gammaproteobacteria</taxon>
        <taxon>Enterobacterales</taxon>
        <taxon>Enterobacteriaceae</taxon>
        <taxon>Plesiomonas</taxon>
    </lineage>
</organism>
<gene>
    <name evidence="1" type="ORF">J2R62_00225</name>
</gene>
<dbReference type="Proteomes" id="UP000664658">
    <property type="component" value="Unassembled WGS sequence"/>
</dbReference>
<name>A0A8I1W3J2_PLESH</name>
<comment type="caution">
    <text evidence="1">The sequence shown here is derived from an EMBL/GenBank/DDBJ whole genome shotgun (WGS) entry which is preliminary data.</text>
</comment>
<protein>
    <recommendedName>
        <fullName evidence="3">Chitinase</fullName>
    </recommendedName>
</protein>
<dbReference type="SUPFAM" id="SSF53955">
    <property type="entry name" value="Lysozyme-like"/>
    <property type="match status" value="1"/>
</dbReference>
<accession>A0A8I1W3J2</accession>